<evidence type="ECO:0000256" key="2">
    <source>
        <dbReference type="SAM" id="MobiDB-lite"/>
    </source>
</evidence>
<gene>
    <name evidence="4" type="ORF">BJ684DRAFT_18435</name>
</gene>
<dbReference type="GO" id="GO:0005730">
    <property type="term" value="C:nucleolus"/>
    <property type="evidence" value="ECO:0007669"/>
    <property type="project" value="TreeGrafter"/>
</dbReference>
<dbReference type="EMBL" id="KZ987748">
    <property type="protein sequence ID" value="RKP15216.1"/>
    <property type="molecule type" value="Genomic_DNA"/>
</dbReference>
<dbReference type="Pfam" id="PF05178">
    <property type="entry name" value="Kri1"/>
    <property type="match status" value="1"/>
</dbReference>
<dbReference type="InterPro" id="IPR024626">
    <property type="entry name" value="Kri1-like_C"/>
</dbReference>
<dbReference type="PANTHER" id="PTHR14490">
    <property type="entry name" value="ZINC FINGER, ZZ TYPE"/>
    <property type="match status" value="1"/>
</dbReference>
<dbReference type="GO" id="GO:0000447">
    <property type="term" value="P:endonucleolytic cleavage in ITS1 to separate SSU-rRNA from 5.8S rRNA and LSU-rRNA from tricistronic rRNA transcript (SSU-rRNA, 5.8S rRNA, LSU-rRNA)"/>
    <property type="evidence" value="ECO:0007669"/>
    <property type="project" value="TreeGrafter"/>
</dbReference>
<feature type="region of interest" description="Disordered" evidence="2">
    <location>
        <begin position="578"/>
        <end position="643"/>
    </location>
</feature>
<accession>A0A4P9Y7U1</accession>
<feature type="compositionally biased region" description="Basic and acidic residues" evidence="2">
    <location>
        <begin position="210"/>
        <end position="219"/>
    </location>
</feature>
<feature type="compositionally biased region" description="Basic and acidic residues" evidence="2">
    <location>
        <begin position="137"/>
        <end position="163"/>
    </location>
</feature>
<sequence length="643" mass="74457">MSGIFEDFEPGSDISLTINPDFASKYEEKKRTEELGLLRDKYGEDSVGDLKPAQIARLAKAVRAGVAPETLMGDEGEGSDSEEDSTSEEEDEHGEMVTPAVDAQIMRTLQAIRSKDTSVYLQDTSFFDAKTMAEAENTWKEKQRQQRSEKPIRMKDMTRKAILEHGGMSEDEDEEDTPPRRMTHVEEQEMLRMNLKKAAMEEEEGDDQDLFVRRDKTQEEQEEEEEDYKRFLLESMASKGSGKEEFERWQNYREDPSVGKDEAFLMDYILNRGWVDQLSKGSTGLAEQEVDLDEDEEAVDAADDFESQYNFRFEEPGAGQIITHSRQVAGSVRRPDDRRKKARQTVAERKEEEKAKQREELKRLKNLKKAEILKKLRQIQEITGNDAVGIDAVDLEADFNPDDYDGSMGKVFNEDYYQGEEAGKKPEWDDDIDISDIVKEEELGQEEGAPISKREAKRRKKAARLERKRREDGEDVEELDMDADYTEDTAQDHEPEASSESMSVKQRLKSGKHRLSKREFEDYIDEFYQLDYEDTIGDLPTRFRYTTVDSLNYGLTPEEILLAEDKELNQHVSVKKLAPYRPEEVQVKDHKKYGKKHRVKEFQRKLAERLRGSDGSGRNRNSKRKEKDEQDEGKKKKKKKDSK</sequence>
<dbReference type="InterPro" id="IPR018034">
    <property type="entry name" value="Kri1"/>
</dbReference>
<feature type="region of interest" description="Disordered" evidence="2">
    <location>
        <begin position="66"/>
        <end position="99"/>
    </location>
</feature>
<dbReference type="AlphaFoldDB" id="A0A4P9Y7U1"/>
<dbReference type="Pfam" id="PF12936">
    <property type="entry name" value="Kri1_C"/>
    <property type="match status" value="1"/>
</dbReference>
<feature type="compositionally biased region" description="Basic and acidic residues" evidence="2">
    <location>
        <begin position="625"/>
        <end position="634"/>
    </location>
</feature>
<dbReference type="Proteomes" id="UP000267251">
    <property type="component" value="Unassembled WGS sequence"/>
</dbReference>
<dbReference type="PANTHER" id="PTHR14490:SF5">
    <property type="entry name" value="PROTEIN KRI1 HOMOLOG"/>
    <property type="match status" value="1"/>
</dbReference>
<feature type="domain" description="Kri1-like C-terminal" evidence="3">
    <location>
        <begin position="519"/>
        <end position="605"/>
    </location>
</feature>
<feature type="region of interest" description="Disordered" evidence="2">
    <location>
        <begin position="1"/>
        <end position="21"/>
    </location>
</feature>
<evidence type="ECO:0000256" key="1">
    <source>
        <dbReference type="ARBA" id="ARBA00007473"/>
    </source>
</evidence>
<keyword evidence="5" id="KW-1185">Reference proteome</keyword>
<dbReference type="OrthoDB" id="10252032at2759"/>
<evidence type="ECO:0000313" key="5">
    <source>
        <dbReference type="Proteomes" id="UP000267251"/>
    </source>
</evidence>
<reference evidence="5" key="1">
    <citation type="journal article" date="2018" name="Nat. Microbiol.">
        <title>Leveraging single-cell genomics to expand the fungal tree of life.</title>
        <authorList>
            <person name="Ahrendt S.R."/>
            <person name="Quandt C.A."/>
            <person name="Ciobanu D."/>
            <person name="Clum A."/>
            <person name="Salamov A."/>
            <person name="Andreopoulos B."/>
            <person name="Cheng J.F."/>
            <person name="Woyke T."/>
            <person name="Pelin A."/>
            <person name="Henrissat B."/>
            <person name="Reynolds N.K."/>
            <person name="Benny G.L."/>
            <person name="Smith M.E."/>
            <person name="James T.Y."/>
            <person name="Grigoriev I.V."/>
        </authorList>
    </citation>
    <scope>NUCLEOTIDE SEQUENCE [LARGE SCALE GENOMIC DNA]</scope>
</reference>
<feature type="compositionally biased region" description="Acidic residues" evidence="2">
    <location>
        <begin position="473"/>
        <end position="489"/>
    </location>
</feature>
<proteinExistence type="inferred from homology"/>
<feature type="compositionally biased region" description="Basic and acidic residues" evidence="2">
    <location>
        <begin position="463"/>
        <end position="472"/>
    </location>
</feature>
<feature type="region of interest" description="Disordered" evidence="2">
    <location>
        <begin position="418"/>
        <end position="511"/>
    </location>
</feature>
<dbReference type="GO" id="GO:0030686">
    <property type="term" value="C:90S preribosome"/>
    <property type="evidence" value="ECO:0007669"/>
    <property type="project" value="TreeGrafter"/>
</dbReference>
<feature type="region of interest" description="Disordered" evidence="2">
    <location>
        <begin position="137"/>
        <end position="181"/>
    </location>
</feature>
<evidence type="ECO:0000259" key="3">
    <source>
        <dbReference type="Pfam" id="PF12936"/>
    </source>
</evidence>
<feature type="region of interest" description="Disordered" evidence="2">
    <location>
        <begin position="198"/>
        <end position="229"/>
    </location>
</feature>
<comment type="similarity">
    <text evidence="1">Belongs to the KRI1 family.</text>
</comment>
<name>A0A4P9Y7U1_9FUNG</name>
<organism evidence="4 5">
    <name type="scientific">Piptocephalis cylindrospora</name>
    <dbReference type="NCBI Taxonomy" id="1907219"/>
    <lineage>
        <taxon>Eukaryota</taxon>
        <taxon>Fungi</taxon>
        <taxon>Fungi incertae sedis</taxon>
        <taxon>Zoopagomycota</taxon>
        <taxon>Zoopagomycotina</taxon>
        <taxon>Zoopagomycetes</taxon>
        <taxon>Zoopagales</taxon>
        <taxon>Piptocephalidaceae</taxon>
        <taxon>Piptocephalis</taxon>
    </lineage>
</organism>
<feature type="compositionally biased region" description="Basic and acidic residues" evidence="2">
    <location>
        <begin position="600"/>
        <end position="612"/>
    </location>
</feature>
<evidence type="ECO:0000313" key="4">
    <source>
        <dbReference type="EMBL" id="RKP15216.1"/>
    </source>
</evidence>
<feature type="compositionally biased region" description="Basic and acidic residues" evidence="2">
    <location>
        <begin position="346"/>
        <end position="357"/>
    </location>
</feature>
<feature type="compositionally biased region" description="Acidic residues" evidence="2">
    <location>
        <begin position="1"/>
        <end position="10"/>
    </location>
</feature>
<feature type="compositionally biased region" description="Acidic residues" evidence="2">
    <location>
        <begin position="72"/>
        <end position="93"/>
    </location>
</feature>
<feature type="region of interest" description="Disordered" evidence="2">
    <location>
        <begin position="316"/>
        <end position="357"/>
    </location>
</feature>
<protein>
    <submittedName>
        <fullName evidence="4">KRI1-like family C-terminal-domain-containing protein</fullName>
    </submittedName>
</protein>
<feature type="compositionally biased region" description="Basic residues" evidence="2">
    <location>
        <begin position="589"/>
        <end position="599"/>
    </location>
</feature>